<proteinExistence type="predicted"/>
<evidence type="ECO:0000313" key="2">
    <source>
        <dbReference type="Proteomes" id="UP000501379"/>
    </source>
</evidence>
<keyword evidence="2" id="KW-1185">Reference proteome</keyword>
<reference evidence="1" key="1">
    <citation type="submission" date="2020-07" db="EMBL/GenBank/DDBJ databases">
        <title>Nitrate ammonifying Pseudomonas campi sp. nov. isolated from German agricultural grassland.</title>
        <authorList>
            <person name="Timsy T."/>
            <person name="Ulrich A."/>
            <person name="Spanner T."/>
            <person name="Foesel B."/>
            <person name="Kolb S."/>
            <person name="Horn M.A."/>
            <person name="Behrendt U."/>
        </authorList>
    </citation>
    <scope>NUCLEOTIDE SEQUENCE</scope>
    <source>
        <strain evidence="1">S1-A32-2</strain>
    </source>
</reference>
<dbReference type="EMBL" id="CP053697">
    <property type="protein sequence ID" value="QKE63607.2"/>
    <property type="molecule type" value="Genomic_DNA"/>
</dbReference>
<organism evidence="1 2">
    <name type="scientific">Aquipseudomonas campi</name>
    <dbReference type="NCBI Taxonomy" id="2731681"/>
    <lineage>
        <taxon>Bacteria</taxon>
        <taxon>Pseudomonadati</taxon>
        <taxon>Pseudomonadota</taxon>
        <taxon>Gammaproteobacteria</taxon>
        <taxon>Pseudomonadales</taxon>
        <taxon>Pseudomonadaceae</taxon>
        <taxon>Aquipseudomonas</taxon>
    </lineage>
</organism>
<evidence type="ECO:0000313" key="1">
    <source>
        <dbReference type="EMBL" id="QKE63607.2"/>
    </source>
</evidence>
<dbReference type="Proteomes" id="UP000501379">
    <property type="component" value="Chromosome"/>
</dbReference>
<sequence>MMLGMGMSMVWEDVRRVVVYPRAVMLGTFCQMVMLPAVGWLLLKVYPQDPAIACGLMILTFCPGGVGSNMFSLLAKGDAALSVTLTFVSSCLIVLTLPPLVNATLTHFMGAQLSQTLPMWDTVQRLLALTMMPIAMGMLVKRLWPAFTAKILPYIKLGGFVLITLLITGLVIKDFTKMLGYAQRAGLITLILGASTMLLGFVIGRFSRLNKAQSLTIAIEVGMHNSALGIVIAQMIGNPDMTIVPIIYTLVAALICFGLVLSAQWPALRLQLQQRKEAA</sequence>
<name>A0ACD0YFZ5_9GAMM</name>
<protein>
    <submittedName>
        <fullName evidence="1">Bile acid:sodium symporter family protein</fullName>
    </submittedName>
</protein>
<gene>
    <name evidence="1" type="ORF">HNE05_09630</name>
</gene>
<accession>A0ACD0YFZ5</accession>